<evidence type="ECO:0000313" key="3">
    <source>
        <dbReference type="Proteomes" id="UP000315343"/>
    </source>
</evidence>
<dbReference type="AlphaFoldDB" id="A0A562J5N7"/>
<dbReference type="RefSeq" id="WP_246145497.1">
    <property type="nucleotide sequence ID" value="NZ_DAMBUX010000018.1"/>
</dbReference>
<reference evidence="2 3" key="1">
    <citation type="submission" date="2019-07" db="EMBL/GenBank/DDBJ databases">
        <title>Genomic Encyclopedia of Type Strains, Phase I: the one thousand microbial genomes (KMG-I) project.</title>
        <authorList>
            <person name="Kyrpides N."/>
        </authorList>
    </citation>
    <scope>NUCLEOTIDE SEQUENCE [LARGE SCALE GENOMIC DNA]</scope>
    <source>
        <strain evidence="2 3">DSM 13558</strain>
    </source>
</reference>
<protein>
    <submittedName>
        <fullName evidence="2">Uncharacterized protein</fullName>
    </submittedName>
</protein>
<dbReference type="Proteomes" id="UP000315343">
    <property type="component" value="Unassembled WGS sequence"/>
</dbReference>
<keyword evidence="1" id="KW-0472">Membrane</keyword>
<feature type="transmembrane region" description="Helical" evidence="1">
    <location>
        <begin position="12"/>
        <end position="33"/>
    </location>
</feature>
<gene>
    <name evidence="2" type="ORF">LY60_02899</name>
</gene>
<name>A0A562J5N7_9FIRM</name>
<keyword evidence="3" id="KW-1185">Reference proteome</keyword>
<comment type="caution">
    <text evidence="2">The sequence shown here is derived from an EMBL/GenBank/DDBJ whole genome shotgun (WGS) entry which is preliminary data.</text>
</comment>
<accession>A0A562J5N7</accession>
<evidence type="ECO:0000313" key="2">
    <source>
        <dbReference type="EMBL" id="TWH78440.1"/>
    </source>
</evidence>
<sequence length="86" mass="8821">MTENKQISRKDFLKGMGLTVAGVAVTGSLAGVLTGCSTKEAEAPAPAAVAAAVDTSQAPAWPFKYEKIDVATAQEKAYAGYKEKGG</sequence>
<organism evidence="2 3">
    <name type="scientific">Sedimentibacter saalensis</name>
    <dbReference type="NCBI Taxonomy" id="130788"/>
    <lineage>
        <taxon>Bacteria</taxon>
        <taxon>Bacillati</taxon>
        <taxon>Bacillota</taxon>
        <taxon>Tissierellia</taxon>
        <taxon>Sedimentibacter</taxon>
    </lineage>
</organism>
<dbReference type="InterPro" id="IPR006311">
    <property type="entry name" value="TAT_signal"/>
</dbReference>
<proteinExistence type="predicted"/>
<dbReference type="PROSITE" id="PS51318">
    <property type="entry name" value="TAT"/>
    <property type="match status" value="1"/>
</dbReference>
<evidence type="ECO:0000256" key="1">
    <source>
        <dbReference type="SAM" id="Phobius"/>
    </source>
</evidence>
<keyword evidence="1" id="KW-1133">Transmembrane helix</keyword>
<keyword evidence="1" id="KW-0812">Transmembrane</keyword>
<dbReference type="EMBL" id="VLKH01000009">
    <property type="protein sequence ID" value="TWH78440.1"/>
    <property type="molecule type" value="Genomic_DNA"/>
</dbReference>